<evidence type="ECO:0000256" key="2">
    <source>
        <dbReference type="ARBA" id="ARBA00023002"/>
    </source>
</evidence>
<dbReference type="SUPFAM" id="SSF52283">
    <property type="entry name" value="Formate/glycerate dehydrogenase catalytic domain-like"/>
    <property type="match status" value="1"/>
</dbReference>
<feature type="domain" description="D-isomer specific 2-hydroxyacid dehydrogenase catalytic" evidence="5">
    <location>
        <begin position="16"/>
        <end position="318"/>
    </location>
</feature>
<dbReference type="Pfam" id="PF00389">
    <property type="entry name" value="2-Hacid_dh"/>
    <property type="match status" value="1"/>
</dbReference>
<dbReference type="Pfam" id="PF02826">
    <property type="entry name" value="2-Hacid_dh_C"/>
    <property type="match status" value="1"/>
</dbReference>
<dbReference type="PROSITE" id="PS00671">
    <property type="entry name" value="D_2_HYDROXYACID_DH_3"/>
    <property type="match status" value="1"/>
</dbReference>
<comment type="similarity">
    <text evidence="1 4">Belongs to the D-isomer specific 2-hydroxyacid dehydrogenase family.</text>
</comment>
<dbReference type="PROSITE" id="PS00670">
    <property type="entry name" value="D_2_HYDROXYACID_DH_2"/>
    <property type="match status" value="1"/>
</dbReference>
<dbReference type="InterPro" id="IPR029753">
    <property type="entry name" value="D-isomer_DH_CS"/>
</dbReference>
<name>A0A8X8LB08_9BACT</name>
<gene>
    <name evidence="7" type="ORF">SAMN05444410_10511</name>
</gene>
<dbReference type="GO" id="GO:0016616">
    <property type="term" value="F:oxidoreductase activity, acting on the CH-OH group of donors, NAD or NADP as acceptor"/>
    <property type="evidence" value="ECO:0007669"/>
    <property type="project" value="InterPro"/>
</dbReference>
<dbReference type="InterPro" id="IPR036291">
    <property type="entry name" value="NAD(P)-bd_dom_sf"/>
</dbReference>
<dbReference type="GO" id="GO:0051287">
    <property type="term" value="F:NAD binding"/>
    <property type="evidence" value="ECO:0007669"/>
    <property type="project" value="InterPro"/>
</dbReference>
<feature type="domain" description="D-isomer specific 2-hydroxyacid dehydrogenase NAD-binding" evidence="6">
    <location>
        <begin position="107"/>
        <end position="287"/>
    </location>
</feature>
<dbReference type="InterPro" id="IPR050418">
    <property type="entry name" value="D-iso_2-hydroxyacid_DH_PdxB"/>
</dbReference>
<proteinExistence type="inferred from homology"/>
<evidence type="ECO:0000256" key="1">
    <source>
        <dbReference type="ARBA" id="ARBA00005854"/>
    </source>
</evidence>
<evidence type="ECO:0000256" key="3">
    <source>
        <dbReference type="ARBA" id="ARBA00023027"/>
    </source>
</evidence>
<sequence>MKIVVLDGYALNPGDLSWEALQQSGELTVYDRTPADQIVKRCEGAEIVFTNKTPLTEETLKQLNKLQYIGVLATGYNVVNTAAAKTQGIIVCNAPDYSTASVVQTVFALLLELTNHVQRHSDAVASGKWSQSKDWCFWNYPLSELSGKTLGIIGFGNIGQKVAAVGAAFGMHILCTSKTRRTHTGVQDFRWVDTPELLSNADVISLHCPLVPETKGLINKTTLSQMKRTAFLINTSRGPVVEDDDLAHALNNDVIAGAGLDVLTTEPPPPDNPLLKAKNCIITPHIGWASKEARLRLMQITVDNLNAFMQGKPVNVVN</sequence>
<dbReference type="CDD" id="cd12162">
    <property type="entry name" value="2-Hacid_dh_4"/>
    <property type="match status" value="1"/>
</dbReference>
<keyword evidence="2 4" id="KW-0560">Oxidoreductase</keyword>
<protein>
    <submittedName>
        <fullName evidence="7">Glycerate dehydrogenase</fullName>
    </submittedName>
</protein>
<dbReference type="PANTHER" id="PTHR43761">
    <property type="entry name" value="D-ISOMER SPECIFIC 2-HYDROXYACID DEHYDROGENASE FAMILY PROTEIN (AFU_ORTHOLOGUE AFUA_1G13630)"/>
    <property type="match status" value="1"/>
</dbReference>
<dbReference type="EMBL" id="FNNO01000005">
    <property type="protein sequence ID" value="SDW68820.1"/>
    <property type="molecule type" value="Genomic_DNA"/>
</dbReference>
<dbReference type="Proteomes" id="UP000198711">
    <property type="component" value="Unassembled WGS sequence"/>
</dbReference>
<accession>A0A8X8LB08</accession>
<reference evidence="7 8" key="1">
    <citation type="submission" date="2016-10" db="EMBL/GenBank/DDBJ databases">
        <authorList>
            <person name="Varghese N."/>
            <person name="Submissions S."/>
        </authorList>
    </citation>
    <scope>NUCLEOTIDE SEQUENCE [LARGE SCALE GENOMIC DNA]</scope>
    <source>
        <strain evidence="7 8">DSM 25353</strain>
    </source>
</reference>
<dbReference type="AlphaFoldDB" id="A0A8X8LB08"/>
<keyword evidence="8" id="KW-1185">Reference proteome</keyword>
<keyword evidence="3" id="KW-0520">NAD</keyword>
<evidence type="ECO:0000256" key="4">
    <source>
        <dbReference type="RuleBase" id="RU003719"/>
    </source>
</evidence>
<evidence type="ECO:0000259" key="5">
    <source>
        <dbReference type="Pfam" id="PF00389"/>
    </source>
</evidence>
<evidence type="ECO:0000313" key="8">
    <source>
        <dbReference type="Proteomes" id="UP000198711"/>
    </source>
</evidence>
<dbReference type="RefSeq" id="WP_092723290.1">
    <property type="nucleotide sequence ID" value="NZ_FNNO01000005.1"/>
</dbReference>
<evidence type="ECO:0000313" key="7">
    <source>
        <dbReference type="EMBL" id="SDW68820.1"/>
    </source>
</evidence>
<dbReference type="SUPFAM" id="SSF51735">
    <property type="entry name" value="NAD(P)-binding Rossmann-fold domains"/>
    <property type="match status" value="1"/>
</dbReference>
<dbReference type="InterPro" id="IPR006139">
    <property type="entry name" value="D-isomer_2_OHA_DH_cat_dom"/>
</dbReference>
<comment type="caution">
    <text evidence="7">The sequence shown here is derived from an EMBL/GenBank/DDBJ whole genome shotgun (WGS) entry which is preliminary data.</text>
</comment>
<organism evidence="7 8">
    <name type="scientific">Hydrobacter penzbergensis</name>
    <dbReference type="NCBI Taxonomy" id="1235997"/>
    <lineage>
        <taxon>Bacteria</taxon>
        <taxon>Pseudomonadati</taxon>
        <taxon>Bacteroidota</taxon>
        <taxon>Chitinophagia</taxon>
        <taxon>Chitinophagales</taxon>
        <taxon>Chitinophagaceae</taxon>
        <taxon>Hydrobacter</taxon>
    </lineage>
</organism>
<dbReference type="PANTHER" id="PTHR43761:SF1">
    <property type="entry name" value="D-ISOMER SPECIFIC 2-HYDROXYACID DEHYDROGENASE CATALYTIC DOMAIN-CONTAINING PROTEIN-RELATED"/>
    <property type="match status" value="1"/>
</dbReference>
<dbReference type="Gene3D" id="3.40.50.720">
    <property type="entry name" value="NAD(P)-binding Rossmann-like Domain"/>
    <property type="match status" value="2"/>
</dbReference>
<dbReference type="InterPro" id="IPR006140">
    <property type="entry name" value="D-isomer_DH_NAD-bd"/>
</dbReference>
<dbReference type="FunFam" id="3.40.50.720:FF:000203">
    <property type="entry name" value="D-3-phosphoglycerate dehydrogenase (SerA)"/>
    <property type="match status" value="1"/>
</dbReference>
<evidence type="ECO:0000259" key="6">
    <source>
        <dbReference type="Pfam" id="PF02826"/>
    </source>
</evidence>